<sequence length="177" mass="19756">MGPPLTSDLEFVGDKGVEELISKISANYEECTKYDAYMAHDEGDDDEEVDEAEKGYDGVGGISPNAKTCRSTKMASTEKLQKKENANSNNRVDGKANKGCNKAVVDNLKNFIFKKKMSNDRNSGKESTFGKPSRNVFTNLNVKKKRIMESSDDSDENSHSVKKIIDYVKKKKKQRKG</sequence>
<feature type="region of interest" description="Disordered" evidence="1">
    <location>
        <begin position="115"/>
        <end position="161"/>
    </location>
</feature>
<dbReference type="VEuPathDB" id="PlasmoDB:PCOAH_00006600"/>
<dbReference type="RefSeq" id="XP_019913054.1">
    <property type="nucleotide sequence ID" value="XM_020057470.1"/>
</dbReference>
<dbReference type="OrthoDB" id="387144at2759"/>
<dbReference type="EMBL" id="CP016242">
    <property type="protein sequence ID" value="ANQ06359.1"/>
    <property type="molecule type" value="Genomic_DNA"/>
</dbReference>
<gene>
    <name evidence="2" type="ORF">PCOAH_00006600</name>
</gene>
<feature type="compositionally biased region" description="Polar residues" evidence="1">
    <location>
        <begin position="65"/>
        <end position="75"/>
    </location>
</feature>
<feature type="compositionally biased region" description="Acidic residues" evidence="1">
    <location>
        <begin position="42"/>
        <end position="51"/>
    </location>
</feature>
<protein>
    <submittedName>
        <fullName evidence="2">Uncharacterized protein</fullName>
    </submittedName>
</protein>
<dbReference type="Proteomes" id="UP000092716">
    <property type="component" value="Chromosome 4"/>
</dbReference>
<evidence type="ECO:0000256" key="1">
    <source>
        <dbReference type="SAM" id="MobiDB-lite"/>
    </source>
</evidence>
<proteinExistence type="predicted"/>
<evidence type="ECO:0000313" key="2">
    <source>
        <dbReference type="EMBL" id="ANQ06359.1"/>
    </source>
</evidence>
<accession>A0A1B1DUN8</accession>
<dbReference type="AlphaFoldDB" id="A0A1B1DUN8"/>
<name>A0A1B1DUN8_9APIC</name>
<dbReference type="GeneID" id="30907383"/>
<keyword evidence="3" id="KW-1185">Reference proteome</keyword>
<organism evidence="2 3">
    <name type="scientific">Plasmodium coatneyi</name>
    <dbReference type="NCBI Taxonomy" id="208452"/>
    <lineage>
        <taxon>Eukaryota</taxon>
        <taxon>Sar</taxon>
        <taxon>Alveolata</taxon>
        <taxon>Apicomplexa</taxon>
        <taxon>Aconoidasida</taxon>
        <taxon>Haemosporida</taxon>
        <taxon>Plasmodiidae</taxon>
        <taxon>Plasmodium</taxon>
    </lineage>
</organism>
<evidence type="ECO:0000313" key="3">
    <source>
        <dbReference type="Proteomes" id="UP000092716"/>
    </source>
</evidence>
<feature type="region of interest" description="Disordered" evidence="1">
    <location>
        <begin position="41"/>
        <end position="98"/>
    </location>
</feature>
<dbReference type="KEGG" id="pcot:PCOAH_00006600"/>
<reference evidence="3" key="1">
    <citation type="submission" date="2016-06" db="EMBL/GenBank/DDBJ databases">
        <title>First high quality genome sequence of Plasmodium coatneyi using continuous long reads from single molecule, real-time sequencing.</title>
        <authorList>
            <person name="Chien J.-T."/>
            <person name="Pakala S.B."/>
            <person name="Geraldo J.A."/>
            <person name="Lapp S.A."/>
            <person name="Barnwell J.W."/>
            <person name="Kissinger J.C."/>
            <person name="Galinski M.R."/>
            <person name="Humphrey J.C."/>
        </authorList>
    </citation>
    <scope>NUCLEOTIDE SEQUENCE [LARGE SCALE GENOMIC DNA]</scope>
    <source>
        <strain evidence="3">Hackeri</strain>
    </source>
</reference>